<dbReference type="EC" id="6.3.2.2" evidence="3 10"/>
<evidence type="ECO:0000256" key="4">
    <source>
        <dbReference type="ARBA" id="ARBA00022598"/>
    </source>
</evidence>
<evidence type="ECO:0000256" key="1">
    <source>
        <dbReference type="ARBA" id="ARBA00005006"/>
    </source>
</evidence>
<comment type="catalytic activity">
    <reaction evidence="10">
        <text>L-cysteine + L-glutamate + ATP = gamma-L-glutamyl-L-cysteine + ADP + phosphate + H(+)</text>
        <dbReference type="Rhea" id="RHEA:13285"/>
        <dbReference type="ChEBI" id="CHEBI:15378"/>
        <dbReference type="ChEBI" id="CHEBI:29985"/>
        <dbReference type="ChEBI" id="CHEBI:30616"/>
        <dbReference type="ChEBI" id="CHEBI:35235"/>
        <dbReference type="ChEBI" id="CHEBI:43474"/>
        <dbReference type="ChEBI" id="CHEBI:58173"/>
        <dbReference type="ChEBI" id="CHEBI:456216"/>
        <dbReference type="EC" id="6.3.2.2"/>
    </reaction>
</comment>
<dbReference type="EMBL" id="HBHK01013608">
    <property type="protein sequence ID" value="CAD9684750.1"/>
    <property type="molecule type" value="Transcribed_RNA"/>
</dbReference>
<dbReference type="Pfam" id="PF03074">
    <property type="entry name" value="GCS"/>
    <property type="match status" value="1"/>
</dbReference>
<dbReference type="InterPro" id="IPR014746">
    <property type="entry name" value="Gln_synth/guanido_kin_cat_dom"/>
</dbReference>
<evidence type="ECO:0000256" key="8">
    <source>
        <dbReference type="ARBA" id="ARBA00030585"/>
    </source>
</evidence>
<evidence type="ECO:0000256" key="6">
    <source>
        <dbReference type="ARBA" id="ARBA00022741"/>
    </source>
</evidence>
<organism evidence="11">
    <name type="scientific">Mucochytrium quahogii</name>
    <dbReference type="NCBI Taxonomy" id="96639"/>
    <lineage>
        <taxon>Eukaryota</taxon>
        <taxon>Sar</taxon>
        <taxon>Stramenopiles</taxon>
        <taxon>Bigyra</taxon>
        <taxon>Labyrinthulomycetes</taxon>
        <taxon>Thraustochytrida</taxon>
        <taxon>Thraustochytriidae</taxon>
        <taxon>Mucochytrium</taxon>
    </lineage>
</organism>
<proteinExistence type="inferred from homology"/>
<dbReference type="Gene3D" id="1.10.8.960">
    <property type="match status" value="1"/>
</dbReference>
<dbReference type="Gene3D" id="3.30.590.50">
    <property type="match status" value="2"/>
</dbReference>
<dbReference type="PANTHER" id="PTHR11164">
    <property type="entry name" value="GLUTAMATE CYSTEINE LIGASE"/>
    <property type="match status" value="1"/>
</dbReference>
<evidence type="ECO:0000256" key="10">
    <source>
        <dbReference type="RuleBase" id="RU367135"/>
    </source>
</evidence>
<evidence type="ECO:0000256" key="5">
    <source>
        <dbReference type="ARBA" id="ARBA00022684"/>
    </source>
</evidence>
<gene>
    <name evidence="11" type="ORF">QSP1433_LOCUS8550</name>
</gene>
<evidence type="ECO:0000313" key="11">
    <source>
        <dbReference type="EMBL" id="CAD9684750.1"/>
    </source>
</evidence>
<dbReference type="FunFam" id="3.30.590.50:FF:000002">
    <property type="entry name" value="Glutamate--cysteine ligase catalytic subunit"/>
    <property type="match status" value="1"/>
</dbReference>
<dbReference type="SUPFAM" id="SSF55931">
    <property type="entry name" value="Glutamine synthetase/guanido kinase"/>
    <property type="match status" value="1"/>
</dbReference>
<dbReference type="UniPathway" id="UPA00142">
    <property type="reaction ID" value="UER00209"/>
</dbReference>
<keyword evidence="7 10" id="KW-0067">ATP-binding</keyword>
<name>A0A7S2WFE0_9STRA</name>
<dbReference type="GO" id="GO:0006750">
    <property type="term" value="P:glutathione biosynthetic process"/>
    <property type="evidence" value="ECO:0007669"/>
    <property type="project" value="UniProtKB-UniRule"/>
</dbReference>
<dbReference type="GO" id="GO:0005524">
    <property type="term" value="F:ATP binding"/>
    <property type="evidence" value="ECO:0007669"/>
    <property type="project" value="UniProtKB-UniRule"/>
</dbReference>
<reference evidence="11" key="1">
    <citation type="submission" date="2021-01" db="EMBL/GenBank/DDBJ databases">
        <authorList>
            <person name="Corre E."/>
            <person name="Pelletier E."/>
            <person name="Niang G."/>
            <person name="Scheremetjew M."/>
            <person name="Finn R."/>
            <person name="Kale V."/>
            <person name="Holt S."/>
            <person name="Cochrane G."/>
            <person name="Meng A."/>
            <person name="Brown T."/>
            <person name="Cohen L."/>
        </authorList>
    </citation>
    <scope>NUCLEOTIDE SEQUENCE</scope>
    <source>
        <strain evidence="11">NY070348D</strain>
    </source>
</reference>
<keyword evidence="4 10" id="KW-0436">Ligase</keyword>
<sequence>MGFLEAGTPLGWEDTKAYHEILEYVLKHGVQQFLNVYEKVKDRKGDVLLWGDEVEFHIFKTVEGGQVKLSLKAHELLNRLNSEDEKCEKEQGVIPKATWHPEYGSWMIEATPYGPYGGFSQDLREVEPSLRYRRRRIIEALGEGEGLSSLVAWPLMGVGDFCDPPGLPVTGKVSKSLFLPDEVINPHPRFATLTRNIRKRRGKKVDIRLPLFQDVNTKKDPAGPGAREYVTRSKDNLRDEPVGEVYMDSMGFGMGCCCLQVTFQARDLRESRILYDQLAVLCPIFLALSAGAPIFKGFLVDTDVRWQVIAQSVDCRTPVNLGVTKEPITLPGAEVPQRGTQRIRKSRYDAIDSYISPSKDLRPEYNDGSMELNQETLQKLLDSGIDEPLARHVAHLFVRDPLVIFSERIKQVDDNVSTEHFENVQSTNWQTMRWKPPGLDVKTGWRVEFRPMEKQLTDFEDAAYITIIVLLTRVILFFDLNLYVPISKVDENMGRAHDRDAVLKQKFFFRKWLLPLQSQCDPMETDGDQAKVEEPQMKVEDEYEEMTIEEILTGKGEEFPGLFPLVHAYLDIVQADEKTVRMVNSYMEFIIARATGELPTIASWMRSFVTNHKDYKHDSVVSEKIASDLVHHCDKITRGEVHDKDLLGNHFICKTDCCKDRVALDAEKKMRLRGASFHEEIETDNKFLFRCSLVRSLVDKYKNMPSNKHNLVGKGFEATVPFLDLQKAAQ</sequence>
<keyword evidence="6 10" id="KW-0547">Nucleotide-binding</keyword>
<dbReference type="GO" id="GO:0004357">
    <property type="term" value="F:glutamate-cysteine ligase activity"/>
    <property type="evidence" value="ECO:0007669"/>
    <property type="project" value="UniProtKB-UniRule"/>
</dbReference>
<protein>
    <recommendedName>
        <fullName evidence="3 10">Glutamate--cysteine ligase</fullName>
        <ecNumber evidence="3 10">6.3.2.2</ecNumber>
    </recommendedName>
    <alternativeName>
        <fullName evidence="9 10">Gamma-ECS</fullName>
    </alternativeName>
    <alternativeName>
        <fullName evidence="8 10">Gamma-glutamylcysteine synthetase</fullName>
    </alternativeName>
</protein>
<evidence type="ECO:0000256" key="7">
    <source>
        <dbReference type="ARBA" id="ARBA00022840"/>
    </source>
</evidence>
<evidence type="ECO:0000256" key="2">
    <source>
        <dbReference type="ARBA" id="ARBA00008100"/>
    </source>
</evidence>
<evidence type="ECO:0000256" key="9">
    <source>
        <dbReference type="ARBA" id="ARBA00032122"/>
    </source>
</evidence>
<comment type="pathway">
    <text evidence="1 10">Sulfur metabolism; glutathione biosynthesis; glutathione from L-cysteine and L-glutamate: step 1/2.</text>
</comment>
<comment type="similarity">
    <text evidence="2 10">Belongs to the glutamate--cysteine ligase type 3 family.</text>
</comment>
<accession>A0A7S2WFE0</accession>
<dbReference type="PANTHER" id="PTHR11164:SF0">
    <property type="entry name" value="GLUTAMATE--CYSTEINE LIGASE CATALYTIC SUBUNIT"/>
    <property type="match status" value="1"/>
</dbReference>
<evidence type="ECO:0000256" key="3">
    <source>
        <dbReference type="ARBA" id="ARBA00012220"/>
    </source>
</evidence>
<dbReference type="AlphaFoldDB" id="A0A7S2WFE0"/>
<dbReference type="InterPro" id="IPR004308">
    <property type="entry name" value="GCS"/>
</dbReference>
<keyword evidence="5 10" id="KW-0317">Glutathione biosynthesis</keyword>